<dbReference type="PANTHER" id="PTHR23305">
    <property type="entry name" value="OBG GTPASE FAMILY"/>
    <property type="match status" value="1"/>
</dbReference>
<gene>
    <name evidence="4" type="primary">ychF</name>
    <name evidence="4" type="ORF">B7O98_03460</name>
</gene>
<dbReference type="EMBL" id="NBVN01000002">
    <property type="protein sequence ID" value="PUA33487.1"/>
    <property type="molecule type" value="Genomic_DNA"/>
</dbReference>
<reference evidence="4 5" key="1">
    <citation type="journal article" date="2018" name="Syst. Appl. Microbiol.">
        <title>A new symbiotic nanoarchaeote (Candidatus Nanoclepta minutus) and its host (Zestosphaera tikiterensis gen. nov., sp. nov.) from a New Zealand hot spring.</title>
        <authorList>
            <person name="St John E."/>
            <person name="Liu Y."/>
            <person name="Podar M."/>
            <person name="Stott M.B."/>
            <person name="Meneghin J."/>
            <person name="Chen Z."/>
            <person name="Lagutin K."/>
            <person name="Mitchell K."/>
            <person name="Reysenbach A.L."/>
        </authorList>
    </citation>
    <scope>NUCLEOTIDE SEQUENCE [LARGE SCALE GENOMIC DNA]</scope>
    <source>
        <strain evidence="4">NZ3</strain>
    </source>
</reference>
<dbReference type="PANTHER" id="PTHR23305:SF1">
    <property type="entry name" value="OBG-TYPE G DOMAIN-CONTAINING PROTEIN"/>
    <property type="match status" value="1"/>
</dbReference>
<keyword evidence="1" id="KW-0547">Nucleotide-binding</keyword>
<dbReference type="PROSITE" id="PS51880">
    <property type="entry name" value="TGS"/>
    <property type="match status" value="1"/>
</dbReference>
<evidence type="ECO:0000313" key="5">
    <source>
        <dbReference type="Proteomes" id="UP000244093"/>
    </source>
</evidence>
<organism evidence="4 5">
    <name type="scientific">Zestosphaera tikiterensis</name>
    <dbReference type="NCBI Taxonomy" id="1973259"/>
    <lineage>
        <taxon>Archaea</taxon>
        <taxon>Thermoproteota</taxon>
        <taxon>Thermoprotei</taxon>
        <taxon>Desulfurococcales</taxon>
        <taxon>Desulfurococcaceae</taxon>
        <taxon>Zestosphaera</taxon>
    </lineage>
</organism>
<feature type="domain" description="TGS" evidence="3">
    <location>
        <begin position="327"/>
        <end position="403"/>
    </location>
</feature>
<dbReference type="InterPro" id="IPR012675">
    <property type="entry name" value="Beta-grasp_dom_sf"/>
</dbReference>
<evidence type="ECO:0000259" key="3">
    <source>
        <dbReference type="PROSITE" id="PS51880"/>
    </source>
</evidence>
<dbReference type="CDD" id="cd01669">
    <property type="entry name" value="TGS_MJ1332_like"/>
    <property type="match status" value="1"/>
</dbReference>
<dbReference type="Gene3D" id="1.10.8.470">
    <property type="match status" value="1"/>
</dbReference>
<dbReference type="Pfam" id="PF08438">
    <property type="entry name" value="YGR210-like_G4"/>
    <property type="match status" value="1"/>
</dbReference>
<dbReference type="AlphaFoldDB" id="A0A2R7Y7V8"/>
<dbReference type="NCBIfam" id="NF007171">
    <property type="entry name" value="PRK09602.1"/>
    <property type="match status" value="1"/>
</dbReference>
<dbReference type="Pfam" id="PF02824">
    <property type="entry name" value="TGS"/>
    <property type="match status" value="1"/>
</dbReference>
<sequence>MPPPQILIGVVGKTNVGKSTFFAAATLLPVKIENRPFVTIEPNVGIAYVRRECAHVDLGLPSCNPKNSVCLRGNRFIPVKLMDVAGLIKDAHKGRGLGNKFMDDLRQADVLLHVVDLAGSTDEEGRPVPPGTYDPLDEVISIEREINEWFYSVVSKDWERFARGLDSLTWDGVVDALAKRVSGLSIRREHVILALKASKLELSKPSSWREEELRNFIVKLREIAKPILVVGNKADIPEAEDNYRRLTKELKVKVIPTSAAYELALRKAEKSGLITYLPGDNDFQIVDESKLNPKQKTALETIRGFMKKYGNTGVQQALNTAVFEVLNMIVVYPVEDQHKYTDSNGNVLPDAYIVKKGTTAQELAYMIHTDLGKAFLYAILAKENKRVGATYELKDNDIVKVVSAK</sequence>
<dbReference type="SUPFAM" id="SSF81271">
    <property type="entry name" value="TGS-like"/>
    <property type="match status" value="1"/>
</dbReference>
<dbReference type="InterPro" id="IPR006073">
    <property type="entry name" value="GTP-bd"/>
</dbReference>
<proteinExistence type="predicted"/>
<dbReference type="InterPro" id="IPR013646">
    <property type="entry name" value="YGR210-like_G4"/>
</dbReference>
<dbReference type="SUPFAM" id="SSF52540">
    <property type="entry name" value="P-loop containing nucleoside triphosphate hydrolases"/>
    <property type="match status" value="1"/>
</dbReference>
<dbReference type="Pfam" id="PF01926">
    <property type="entry name" value="MMR_HSR1"/>
    <property type="match status" value="1"/>
</dbReference>
<dbReference type="Gene3D" id="3.10.20.30">
    <property type="match status" value="1"/>
</dbReference>
<feature type="domain" description="OBG-type G" evidence="2">
    <location>
        <begin position="6"/>
        <end position="277"/>
    </location>
</feature>
<dbReference type="InterPro" id="IPR031167">
    <property type="entry name" value="G_OBG"/>
</dbReference>
<dbReference type="CDD" id="cd01899">
    <property type="entry name" value="Ygr210"/>
    <property type="match status" value="1"/>
</dbReference>
<protein>
    <submittedName>
        <fullName evidence="4">Redox-regulated ATPase YchF</fullName>
    </submittedName>
</protein>
<dbReference type="PROSITE" id="PS51710">
    <property type="entry name" value="G_OBG"/>
    <property type="match status" value="1"/>
</dbReference>
<name>A0A2R7Y7V8_9CREN</name>
<evidence type="ECO:0000256" key="1">
    <source>
        <dbReference type="ARBA" id="ARBA00022741"/>
    </source>
</evidence>
<dbReference type="InterPro" id="IPR012676">
    <property type="entry name" value="TGS-like"/>
</dbReference>
<dbReference type="PRINTS" id="PR00326">
    <property type="entry name" value="GTP1OBG"/>
</dbReference>
<dbReference type="GO" id="GO:0005737">
    <property type="term" value="C:cytoplasm"/>
    <property type="evidence" value="ECO:0007669"/>
    <property type="project" value="TreeGrafter"/>
</dbReference>
<dbReference type="Gene3D" id="3.40.50.300">
    <property type="entry name" value="P-loop containing nucleotide triphosphate hydrolases"/>
    <property type="match status" value="1"/>
</dbReference>
<accession>A0A2R7Y7V8</accession>
<dbReference type="GO" id="GO:0005525">
    <property type="term" value="F:GTP binding"/>
    <property type="evidence" value="ECO:0007669"/>
    <property type="project" value="InterPro"/>
</dbReference>
<comment type="caution">
    <text evidence="4">The sequence shown here is derived from an EMBL/GenBank/DDBJ whole genome shotgun (WGS) entry which is preliminary data.</text>
</comment>
<dbReference type="Proteomes" id="UP000244093">
    <property type="component" value="Unassembled WGS sequence"/>
</dbReference>
<dbReference type="InterPro" id="IPR027417">
    <property type="entry name" value="P-loop_NTPase"/>
</dbReference>
<evidence type="ECO:0000313" key="4">
    <source>
        <dbReference type="EMBL" id="PUA33487.1"/>
    </source>
</evidence>
<evidence type="ECO:0000259" key="2">
    <source>
        <dbReference type="PROSITE" id="PS51710"/>
    </source>
</evidence>
<dbReference type="GO" id="GO:0016887">
    <property type="term" value="F:ATP hydrolysis activity"/>
    <property type="evidence" value="ECO:0007669"/>
    <property type="project" value="TreeGrafter"/>
</dbReference>
<dbReference type="InterPro" id="IPR004095">
    <property type="entry name" value="TGS"/>
</dbReference>